<name>E4X4A4_OIKDI</name>
<dbReference type="Proteomes" id="UP000011014">
    <property type="component" value="Unassembled WGS sequence"/>
</dbReference>
<evidence type="ECO:0000313" key="1">
    <source>
        <dbReference type="EMBL" id="CBY23893.1"/>
    </source>
</evidence>
<dbReference type="AlphaFoldDB" id="E4X4A4"/>
<organism evidence="1">
    <name type="scientific">Oikopleura dioica</name>
    <name type="common">Tunicate</name>
    <dbReference type="NCBI Taxonomy" id="34765"/>
    <lineage>
        <taxon>Eukaryota</taxon>
        <taxon>Metazoa</taxon>
        <taxon>Chordata</taxon>
        <taxon>Tunicata</taxon>
        <taxon>Appendicularia</taxon>
        <taxon>Copelata</taxon>
        <taxon>Oikopleuridae</taxon>
        <taxon>Oikopleura</taxon>
    </lineage>
</organism>
<accession>E4X4A4</accession>
<proteinExistence type="predicted"/>
<dbReference type="EMBL" id="FN653024">
    <property type="protein sequence ID" value="CBY23893.1"/>
    <property type="molecule type" value="Genomic_DNA"/>
</dbReference>
<dbReference type="InParanoid" id="E4X4A4"/>
<protein>
    <submittedName>
        <fullName evidence="1">Uncharacterized protein</fullName>
    </submittedName>
</protein>
<keyword evidence="3" id="KW-1185">Reference proteome</keyword>
<reference evidence="1" key="1">
    <citation type="journal article" date="2010" name="Science">
        <title>Plasticity of animal genome architecture unmasked by rapid evolution of a pelagic tunicate.</title>
        <authorList>
            <person name="Denoeud F."/>
            <person name="Henriet S."/>
            <person name="Mungpakdee S."/>
            <person name="Aury J.M."/>
            <person name="Da Silva C."/>
            <person name="Brinkmann H."/>
            <person name="Mikhaleva J."/>
            <person name="Olsen L.C."/>
            <person name="Jubin C."/>
            <person name="Canestro C."/>
            <person name="Bouquet J.M."/>
            <person name="Danks G."/>
            <person name="Poulain J."/>
            <person name="Campsteijn C."/>
            <person name="Adamski M."/>
            <person name="Cross I."/>
            <person name="Yadetie F."/>
            <person name="Muffato M."/>
            <person name="Louis A."/>
            <person name="Butcher S."/>
            <person name="Tsagkogeorga G."/>
            <person name="Konrad A."/>
            <person name="Singh S."/>
            <person name="Jensen M.F."/>
            <person name="Cong E.H."/>
            <person name="Eikeseth-Otteraa H."/>
            <person name="Noel B."/>
            <person name="Anthouard V."/>
            <person name="Porcel B.M."/>
            <person name="Kachouri-Lafond R."/>
            <person name="Nishino A."/>
            <person name="Ugolini M."/>
            <person name="Chourrout P."/>
            <person name="Nishida H."/>
            <person name="Aasland R."/>
            <person name="Huzurbazar S."/>
            <person name="Westhof E."/>
            <person name="Delsuc F."/>
            <person name="Lehrach H."/>
            <person name="Reinhardt R."/>
            <person name="Weissenbach J."/>
            <person name="Roy S.W."/>
            <person name="Artiguenave F."/>
            <person name="Postlethwait J.H."/>
            <person name="Manak J.R."/>
            <person name="Thompson E.M."/>
            <person name="Jaillon O."/>
            <person name="Du Pasquier L."/>
            <person name="Boudinot P."/>
            <person name="Liberles D.A."/>
            <person name="Volff J.N."/>
            <person name="Philippe H."/>
            <person name="Lenhard B."/>
            <person name="Roest Crollius H."/>
            <person name="Wincker P."/>
            <person name="Chourrout D."/>
        </authorList>
    </citation>
    <scope>NUCLEOTIDE SEQUENCE [LARGE SCALE GENOMIC DNA]</scope>
</reference>
<gene>
    <name evidence="1" type="ORF">GSOID_T00001224001</name>
    <name evidence="2" type="ORF">GSOID_T00020280001</name>
</gene>
<sequence>MAITTVILTKSARTSKTENGWKCGPSDIECPTEVSAAEWKGRKNTRYLFKSEDSVTLIVKYRSNNRLVNPRTELYKGFVFWTKDVCGLDFSRKLRNGLIGVHLSDTTDVYKLGDSYFKDDGKRSLVGFEFELTQVVDQGYTLEIQKRSTFEKYGV</sequence>
<dbReference type="EMBL" id="FN655620">
    <property type="protein sequence ID" value="CBY39697.1"/>
    <property type="molecule type" value="Genomic_DNA"/>
</dbReference>
<evidence type="ECO:0000313" key="3">
    <source>
        <dbReference type="Proteomes" id="UP000001307"/>
    </source>
</evidence>
<dbReference type="Proteomes" id="UP000001307">
    <property type="component" value="Unassembled WGS sequence"/>
</dbReference>
<evidence type="ECO:0000313" key="2">
    <source>
        <dbReference type="EMBL" id="CBY39697.1"/>
    </source>
</evidence>